<evidence type="ECO:0000313" key="1">
    <source>
        <dbReference type="EMBL" id="CEK53044.1"/>
    </source>
</evidence>
<organism evidence="1">
    <name type="scientific">Arion vulgaris</name>
    <dbReference type="NCBI Taxonomy" id="1028688"/>
    <lineage>
        <taxon>Eukaryota</taxon>
        <taxon>Metazoa</taxon>
        <taxon>Spiralia</taxon>
        <taxon>Lophotrochozoa</taxon>
        <taxon>Mollusca</taxon>
        <taxon>Gastropoda</taxon>
        <taxon>Heterobranchia</taxon>
        <taxon>Euthyneura</taxon>
        <taxon>Panpulmonata</taxon>
        <taxon>Eupulmonata</taxon>
        <taxon>Stylommatophora</taxon>
        <taxon>Helicina</taxon>
        <taxon>Arionoidea</taxon>
        <taxon>Arionidae</taxon>
        <taxon>Arion</taxon>
    </lineage>
</organism>
<name>A0A0B6YA35_9EUPU</name>
<feature type="non-terminal residue" evidence="1">
    <location>
        <position position="1"/>
    </location>
</feature>
<sequence>LLEMGCGNIEDELEVDEVRLVVVAGEEVSIEFRRLFSLMTELMEMAVVATTSTNATSSSGGIRRCLTDCNILERQVIPREDLYWHDNITLLT</sequence>
<accession>A0A0B6YA35</accession>
<dbReference type="EMBL" id="HACG01006179">
    <property type="protein sequence ID" value="CEK53044.1"/>
    <property type="molecule type" value="Transcribed_RNA"/>
</dbReference>
<reference evidence="1" key="1">
    <citation type="submission" date="2014-12" db="EMBL/GenBank/DDBJ databases">
        <title>Insight into the proteome of Arion vulgaris.</title>
        <authorList>
            <person name="Aradska J."/>
            <person name="Bulat T."/>
            <person name="Smidak R."/>
            <person name="Sarate P."/>
            <person name="Gangsoo J."/>
            <person name="Sialana F."/>
            <person name="Bilban M."/>
            <person name="Lubec G."/>
        </authorList>
    </citation>
    <scope>NUCLEOTIDE SEQUENCE</scope>
    <source>
        <tissue evidence="1">Skin</tissue>
    </source>
</reference>
<dbReference type="AlphaFoldDB" id="A0A0B6YA35"/>
<protein>
    <submittedName>
        <fullName evidence="1">Uncharacterized protein</fullName>
    </submittedName>
</protein>
<gene>
    <name evidence="1" type="primary">ORF18858</name>
</gene>
<proteinExistence type="predicted"/>